<sequence>MRRTLSAALTGLVVLTGAVACSTSSGSGAGSGAGSGSSSSSSAAAPAPESNPAGDIPDNQVYVAWSPSGGGFSVKVPEGWARQAAGRATVFSDKFNSVRVEPSPAAQAPTGQSVRSVDLPAVERSAKNVKVGKVSTVKRQGGDAVLATYRADSAPDGVTGKSVQQDVERYVFWKNGTQVVLTLSGAVGADNVDPWRTVTDSFRWTR</sequence>
<proteinExistence type="predicted"/>
<evidence type="ECO:0000313" key="1">
    <source>
        <dbReference type="EMBL" id="WSB96724.1"/>
    </source>
</evidence>
<keyword evidence="2" id="KW-1185">Reference proteome</keyword>
<organism evidence="1 2">
    <name type="scientific">Streptomyces scopuliridis</name>
    <dbReference type="NCBI Taxonomy" id="452529"/>
    <lineage>
        <taxon>Bacteria</taxon>
        <taxon>Bacillati</taxon>
        <taxon>Actinomycetota</taxon>
        <taxon>Actinomycetes</taxon>
        <taxon>Kitasatosporales</taxon>
        <taxon>Streptomycetaceae</taxon>
        <taxon>Streptomyces</taxon>
    </lineage>
</organism>
<reference evidence="1" key="1">
    <citation type="submission" date="2022-10" db="EMBL/GenBank/DDBJ databases">
        <title>The complete genomes of actinobacterial strains from the NBC collection.</title>
        <authorList>
            <person name="Joergensen T.S."/>
            <person name="Alvarez Arevalo M."/>
            <person name="Sterndorff E.B."/>
            <person name="Faurdal D."/>
            <person name="Vuksanovic O."/>
            <person name="Mourched A.-S."/>
            <person name="Charusanti P."/>
            <person name="Shaw S."/>
            <person name="Blin K."/>
            <person name="Weber T."/>
        </authorList>
    </citation>
    <scope>NUCLEOTIDE SEQUENCE</scope>
    <source>
        <strain evidence="1">NBC 01771</strain>
    </source>
</reference>
<dbReference type="EMBL" id="CP109109">
    <property type="protein sequence ID" value="WSB96724.1"/>
    <property type="molecule type" value="Genomic_DNA"/>
</dbReference>
<protein>
    <submittedName>
        <fullName evidence="1">Uncharacterized protein</fullName>
    </submittedName>
</protein>
<evidence type="ECO:0000313" key="2">
    <source>
        <dbReference type="Proteomes" id="UP001348369"/>
    </source>
</evidence>
<dbReference type="Proteomes" id="UP001348369">
    <property type="component" value="Chromosome"/>
</dbReference>
<accession>A0ACD4ZEY3</accession>
<gene>
    <name evidence="1" type="ORF">OG835_06730</name>
</gene>
<name>A0ACD4ZEY3_9ACTN</name>